<dbReference type="InterPro" id="IPR051604">
    <property type="entry name" value="Ergot_Alk_Oxidoreductase"/>
</dbReference>
<evidence type="ECO:0000313" key="2">
    <source>
        <dbReference type="EMBL" id="MTV82254.1"/>
    </source>
</evidence>
<name>A0A7X2XV95_9LACO</name>
<reference evidence="2 3" key="1">
    <citation type="submission" date="2019-11" db="EMBL/GenBank/DDBJ databases">
        <title>Lactobacillus sp. nov. CRM56-3, isolated from fermented tea leaves.</title>
        <authorList>
            <person name="Phuengjayaem S."/>
            <person name="Tanasupawat S."/>
        </authorList>
    </citation>
    <scope>NUCLEOTIDE SEQUENCE [LARGE SCALE GENOMIC DNA]</scope>
    <source>
        <strain evidence="2 3">CRM56-3</strain>
    </source>
</reference>
<dbReference type="Proteomes" id="UP000466388">
    <property type="component" value="Unassembled WGS sequence"/>
</dbReference>
<protein>
    <submittedName>
        <fullName evidence="2">NAD(P)H-binding protein</fullName>
    </submittedName>
</protein>
<feature type="domain" description="NmrA-like" evidence="1">
    <location>
        <begin position="18"/>
        <end position="254"/>
    </location>
</feature>
<dbReference type="Gene3D" id="3.40.50.720">
    <property type="entry name" value="NAD(P)-binding Rossmann-like Domain"/>
    <property type="match status" value="1"/>
</dbReference>
<comment type="caution">
    <text evidence="2">The sequence shown here is derived from an EMBL/GenBank/DDBJ whole genome shotgun (WGS) entry which is preliminary data.</text>
</comment>
<proteinExistence type="predicted"/>
<dbReference type="EMBL" id="WNJO01000006">
    <property type="protein sequence ID" value="MTV82254.1"/>
    <property type="molecule type" value="Genomic_DNA"/>
</dbReference>
<dbReference type="InterPro" id="IPR036291">
    <property type="entry name" value="NAD(P)-bd_dom_sf"/>
</dbReference>
<evidence type="ECO:0000259" key="1">
    <source>
        <dbReference type="Pfam" id="PF05368"/>
    </source>
</evidence>
<sequence>MYLFQSSHLILIKYKGPDKMLLVTCAYGQVGHQIVPYLVDKGVDVRAMDINPKVKEYEQIGVKEVLVGNGVDEDFMDKAMQDIDAVLYLPPLFTYQEAKMGKMAIEAAIKAGVKQFIDVSVLFPNLDNNLQHRMKAEVEKHLLYRGWESHMKWTVLQPAGYHHNLYVKPFYDSGELPSYSPLDQVISMVDARDEADVALKVLADPDGYDKGVFALANEKFSLRQVAQLMSEVTGKTIKPVFVPKDKLRDYWPNYFLGSDSYAEEAFWHVYDSNMRWDWDGNSKELNWLLDKKPRSLRSYLEEEAQKAGITVHSH</sequence>
<accession>A0A7X2XV95</accession>
<gene>
    <name evidence="2" type="ORF">GM612_06265</name>
</gene>
<dbReference type="InterPro" id="IPR008030">
    <property type="entry name" value="NmrA-like"/>
</dbReference>
<evidence type="ECO:0000313" key="3">
    <source>
        <dbReference type="Proteomes" id="UP000466388"/>
    </source>
</evidence>
<dbReference type="AlphaFoldDB" id="A0A7X2XV95"/>
<organism evidence="2 3">
    <name type="scientific">Secundilactobacillus folii</name>
    <dbReference type="NCBI Taxonomy" id="2678357"/>
    <lineage>
        <taxon>Bacteria</taxon>
        <taxon>Bacillati</taxon>
        <taxon>Bacillota</taxon>
        <taxon>Bacilli</taxon>
        <taxon>Lactobacillales</taxon>
        <taxon>Lactobacillaceae</taxon>
        <taxon>Secundilactobacillus</taxon>
    </lineage>
</organism>
<dbReference type="Pfam" id="PF05368">
    <property type="entry name" value="NmrA"/>
    <property type="match status" value="1"/>
</dbReference>
<dbReference type="PANTHER" id="PTHR43162">
    <property type="match status" value="1"/>
</dbReference>
<dbReference type="PANTHER" id="PTHR43162:SF1">
    <property type="entry name" value="PRESTALK A DIFFERENTIATION PROTEIN A"/>
    <property type="match status" value="1"/>
</dbReference>
<keyword evidence="3" id="KW-1185">Reference proteome</keyword>
<dbReference type="SUPFAM" id="SSF51735">
    <property type="entry name" value="NAD(P)-binding Rossmann-fold domains"/>
    <property type="match status" value="1"/>
</dbReference>